<gene>
    <name evidence="12" type="ORF">BSTOLATCC_MIC31659</name>
</gene>
<dbReference type="EMBL" id="CAJZBQ010000032">
    <property type="protein sequence ID" value="CAG9322531.1"/>
    <property type="molecule type" value="Genomic_DNA"/>
</dbReference>
<dbReference type="NCBIfam" id="TIGR00197">
    <property type="entry name" value="yjeF_nterm"/>
    <property type="match status" value="1"/>
</dbReference>
<feature type="binding site" evidence="10">
    <location>
        <position position="154"/>
    </location>
    <ligand>
        <name>K(+)</name>
        <dbReference type="ChEBI" id="CHEBI:29103"/>
    </ligand>
</feature>
<evidence type="ECO:0000313" key="13">
    <source>
        <dbReference type="Proteomes" id="UP001162131"/>
    </source>
</evidence>
<evidence type="ECO:0000256" key="8">
    <source>
        <dbReference type="ARBA" id="ARBA00023027"/>
    </source>
</evidence>
<dbReference type="InterPro" id="IPR036652">
    <property type="entry name" value="YjeF_N_dom_sf"/>
</dbReference>
<organism evidence="12 13">
    <name type="scientific">Blepharisma stoltei</name>
    <dbReference type="NCBI Taxonomy" id="1481888"/>
    <lineage>
        <taxon>Eukaryota</taxon>
        <taxon>Sar</taxon>
        <taxon>Alveolata</taxon>
        <taxon>Ciliophora</taxon>
        <taxon>Postciliodesmatophora</taxon>
        <taxon>Heterotrichea</taxon>
        <taxon>Heterotrichida</taxon>
        <taxon>Blepharismidae</taxon>
        <taxon>Blepharisma</taxon>
    </lineage>
</organism>
<dbReference type="AlphaFoldDB" id="A0AAU9JBN3"/>
<dbReference type="InterPro" id="IPR004443">
    <property type="entry name" value="YjeF_N_dom"/>
</dbReference>
<reference evidence="12" key="1">
    <citation type="submission" date="2021-09" db="EMBL/GenBank/DDBJ databases">
        <authorList>
            <consortium name="AG Swart"/>
            <person name="Singh M."/>
            <person name="Singh A."/>
            <person name="Seah K."/>
            <person name="Emmerich C."/>
        </authorList>
    </citation>
    <scope>NUCLEOTIDE SEQUENCE</scope>
    <source>
        <strain evidence="12">ATCC30299</strain>
    </source>
</reference>
<keyword evidence="9 10" id="KW-0413">Isomerase</keyword>
<keyword evidence="8 10" id="KW-0520">NAD</keyword>
<keyword evidence="6" id="KW-0521">NADP</keyword>
<evidence type="ECO:0000256" key="10">
    <source>
        <dbReference type="HAMAP-Rule" id="MF_03159"/>
    </source>
</evidence>
<dbReference type="HAMAP" id="MF_01966">
    <property type="entry name" value="NADHX_epimerase"/>
    <property type="match status" value="1"/>
</dbReference>
<keyword evidence="13" id="KW-1185">Reference proteome</keyword>
<feature type="binding site" evidence="10">
    <location>
        <position position="58"/>
    </location>
    <ligand>
        <name>K(+)</name>
        <dbReference type="ChEBI" id="CHEBI:29103"/>
    </ligand>
</feature>
<feature type="binding site" evidence="10">
    <location>
        <position position="151"/>
    </location>
    <ligand>
        <name>(6S)-NADPHX</name>
        <dbReference type="ChEBI" id="CHEBI:64076"/>
    </ligand>
</feature>
<dbReference type="PROSITE" id="PS51385">
    <property type="entry name" value="YJEF_N"/>
    <property type="match status" value="1"/>
</dbReference>
<dbReference type="EC" id="5.1.99.6" evidence="3 10"/>
<dbReference type="PANTHER" id="PTHR13232:SF10">
    <property type="entry name" value="NAD(P)H-HYDRATE EPIMERASE"/>
    <property type="match status" value="1"/>
</dbReference>
<evidence type="ECO:0000256" key="2">
    <source>
        <dbReference type="ARBA" id="ARBA00000909"/>
    </source>
</evidence>
<proteinExistence type="inferred from homology"/>
<evidence type="ECO:0000256" key="4">
    <source>
        <dbReference type="ARBA" id="ARBA00022723"/>
    </source>
</evidence>
<dbReference type="Gene3D" id="3.40.50.10260">
    <property type="entry name" value="YjeF N-terminal domain"/>
    <property type="match status" value="1"/>
</dbReference>
<dbReference type="GO" id="GO:0046872">
    <property type="term" value="F:metal ion binding"/>
    <property type="evidence" value="ECO:0007669"/>
    <property type="project" value="UniProtKB-KW"/>
</dbReference>
<comment type="cofactor">
    <cofactor evidence="10">
        <name>K(+)</name>
        <dbReference type="ChEBI" id="CHEBI:29103"/>
    </cofactor>
    <text evidence="10">Binds 1 potassium ion per subunit.</text>
</comment>
<comment type="catalytic activity">
    <reaction evidence="2 10">
        <text>(6R)-NADPHX = (6S)-NADPHX</text>
        <dbReference type="Rhea" id="RHEA:32227"/>
        <dbReference type="ChEBI" id="CHEBI:64076"/>
        <dbReference type="ChEBI" id="CHEBI:64077"/>
        <dbReference type="EC" id="5.1.99.6"/>
    </reaction>
</comment>
<comment type="caution">
    <text evidence="10">Lacks conserved residue(s) required for the propagation of feature annotation.</text>
</comment>
<accession>A0AAU9JBN3</accession>
<dbReference type="PANTHER" id="PTHR13232">
    <property type="entry name" value="NAD(P)H-HYDRATE EPIMERASE"/>
    <property type="match status" value="1"/>
</dbReference>
<protein>
    <recommendedName>
        <fullName evidence="3 10">NAD(P)H-hydrate epimerase</fullName>
        <ecNumber evidence="3 10">5.1.99.6</ecNumber>
    </recommendedName>
    <alternativeName>
        <fullName evidence="10">NAD(P)HX epimerase</fullName>
    </alternativeName>
</protein>
<comment type="function">
    <text evidence="10">Catalyzes the epimerization of the S- and R-forms of NAD(P)HX, a damaged form of NAD(P)H that is a result of enzymatic or heat-dependent hydration. This is a prerequisite for the S-specific NAD(P)H-hydrate dehydratase to allow the repair of both epimers of NAD(P)HX.</text>
</comment>
<dbReference type="Proteomes" id="UP001162131">
    <property type="component" value="Unassembled WGS sequence"/>
</dbReference>
<comment type="catalytic activity">
    <reaction evidence="1 10">
        <text>(6R)-NADHX = (6S)-NADHX</text>
        <dbReference type="Rhea" id="RHEA:32215"/>
        <dbReference type="ChEBI" id="CHEBI:64074"/>
        <dbReference type="ChEBI" id="CHEBI:64075"/>
        <dbReference type="EC" id="5.1.99.6"/>
    </reaction>
</comment>
<dbReference type="GO" id="GO:0000166">
    <property type="term" value="F:nucleotide binding"/>
    <property type="evidence" value="ECO:0007669"/>
    <property type="project" value="UniProtKB-KW"/>
</dbReference>
<name>A0AAU9JBN3_9CILI</name>
<evidence type="ECO:0000256" key="5">
    <source>
        <dbReference type="ARBA" id="ARBA00022741"/>
    </source>
</evidence>
<feature type="binding site" evidence="10">
    <location>
        <begin position="122"/>
        <end position="128"/>
    </location>
    <ligand>
        <name>(6S)-NADPHX</name>
        <dbReference type="ChEBI" id="CHEBI:64076"/>
    </ligand>
</feature>
<keyword evidence="4 10" id="KW-0479">Metal-binding</keyword>
<evidence type="ECO:0000256" key="3">
    <source>
        <dbReference type="ARBA" id="ARBA00012228"/>
    </source>
</evidence>
<dbReference type="InterPro" id="IPR032976">
    <property type="entry name" value="YJEFN_prot_NAXE-like"/>
</dbReference>
<comment type="caution">
    <text evidence="12">The sequence shown here is derived from an EMBL/GenBank/DDBJ whole genome shotgun (WGS) entry which is preliminary data.</text>
</comment>
<dbReference type="SUPFAM" id="SSF64153">
    <property type="entry name" value="YjeF N-terminal domain-like"/>
    <property type="match status" value="1"/>
</dbReference>
<sequence>MRRFLSQEAAKRFDDKLMGELGFATESLMELAGLSCAQCIFKEYIPDSVIVVCGPGNNGGDGLIAARHLFHFGFRPTVLYPKPTSNLVLTRLLTQCRVLGIPIVDQLDDYSSFSLIVDAIFGFSFRGDLREPFKTIIQKIKESGKPVVSLDIPSGWDVENGNITGEGLEPNVLISLGVPKLCATYFRGIHYIGGRFVPLSLAEEFQVDLPLYPGSDQIVRIN</sequence>
<keyword evidence="5 10" id="KW-0547">Nucleotide-binding</keyword>
<dbReference type="GO" id="GO:0005739">
    <property type="term" value="C:mitochondrion"/>
    <property type="evidence" value="ECO:0007669"/>
    <property type="project" value="TreeGrafter"/>
</dbReference>
<evidence type="ECO:0000256" key="6">
    <source>
        <dbReference type="ARBA" id="ARBA00022857"/>
    </source>
</evidence>
<evidence type="ECO:0000256" key="9">
    <source>
        <dbReference type="ARBA" id="ARBA00023235"/>
    </source>
</evidence>
<feature type="domain" description="YjeF N-terminal" evidence="11">
    <location>
        <begin position="10"/>
        <end position="209"/>
    </location>
</feature>
<dbReference type="Pfam" id="PF03853">
    <property type="entry name" value="YjeF_N"/>
    <property type="match status" value="1"/>
</dbReference>
<evidence type="ECO:0000256" key="1">
    <source>
        <dbReference type="ARBA" id="ARBA00000013"/>
    </source>
</evidence>
<dbReference type="GO" id="GO:0052856">
    <property type="term" value="F:NAD(P)HX epimerase activity"/>
    <property type="evidence" value="ECO:0007669"/>
    <property type="project" value="UniProtKB-UniRule"/>
</dbReference>
<evidence type="ECO:0000256" key="7">
    <source>
        <dbReference type="ARBA" id="ARBA00022958"/>
    </source>
</evidence>
<keyword evidence="7 10" id="KW-0630">Potassium</keyword>
<evidence type="ECO:0000259" key="11">
    <source>
        <dbReference type="PROSITE" id="PS51385"/>
    </source>
</evidence>
<feature type="binding site" evidence="10">
    <location>
        <begin position="57"/>
        <end position="61"/>
    </location>
    <ligand>
        <name>(6S)-NADPHX</name>
        <dbReference type="ChEBI" id="CHEBI:64076"/>
    </ligand>
</feature>
<feature type="binding site" evidence="10">
    <location>
        <position position="118"/>
    </location>
    <ligand>
        <name>K(+)</name>
        <dbReference type="ChEBI" id="CHEBI:29103"/>
    </ligand>
</feature>
<comment type="similarity">
    <text evidence="10">Belongs to the NnrE/AIBP family.</text>
</comment>
<evidence type="ECO:0000313" key="12">
    <source>
        <dbReference type="EMBL" id="CAG9322531.1"/>
    </source>
</evidence>